<reference evidence="3 4" key="1">
    <citation type="submission" date="2017-06" db="EMBL/GenBank/DDBJ databases">
        <authorList>
            <person name="Kim H.J."/>
            <person name="Triplett B.A."/>
        </authorList>
    </citation>
    <scope>NUCLEOTIDE SEQUENCE [LARGE SCALE GENOMIC DNA]</scope>
    <source>
        <strain evidence="3 4">CGMCC 4.5593</strain>
    </source>
</reference>
<dbReference type="Proteomes" id="UP000198362">
    <property type="component" value="Unassembled WGS sequence"/>
</dbReference>
<dbReference type="EMBL" id="FZPH01000011">
    <property type="protein sequence ID" value="SNT58719.1"/>
    <property type="molecule type" value="Genomic_DNA"/>
</dbReference>
<feature type="transmembrane region" description="Helical" evidence="1">
    <location>
        <begin position="7"/>
        <end position="30"/>
    </location>
</feature>
<dbReference type="InterPro" id="IPR019692">
    <property type="entry name" value="CFP-6_PH"/>
</dbReference>
<keyword evidence="1" id="KW-0472">Membrane</keyword>
<dbReference type="OrthoDB" id="5148800at2"/>
<name>A0A239NX71_9ACTN</name>
<dbReference type="Pfam" id="PF10756">
    <property type="entry name" value="bPH_6"/>
    <property type="match status" value="1"/>
</dbReference>
<evidence type="ECO:0000313" key="3">
    <source>
        <dbReference type="EMBL" id="SNT58719.1"/>
    </source>
</evidence>
<proteinExistence type="predicted"/>
<feature type="domain" description="Low molecular weight protein antigen 6 PH" evidence="2">
    <location>
        <begin position="59"/>
        <end position="107"/>
    </location>
</feature>
<evidence type="ECO:0000313" key="4">
    <source>
        <dbReference type="Proteomes" id="UP000198362"/>
    </source>
</evidence>
<evidence type="ECO:0000259" key="2">
    <source>
        <dbReference type="Pfam" id="PF10756"/>
    </source>
</evidence>
<gene>
    <name evidence="3" type="ORF">SAMN05421812_11152</name>
</gene>
<protein>
    <submittedName>
        <fullName evidence="3">PH domain-containing protein</fullName>
    </submittedName>
</protein>
<feature type="transmembrane region" description="Helical" evidence="1">
    <location>
        <begin position="36"/>
        <end position="55"/>
    </location>
</feature>
<keyword evidence="1" id="KW-0812">Transmembrane</keyword>
<dbReference type="RefSeq" id="WP_089252932.1">
    <property type="nucleotide sequence ID" value="NZ_FZPH01000011.1"/>
</dbReference>
<accession>A0A239NX71</accession>
<sequence length="127" mass="13804">MKSAWRSWFWNIVLVLCMTVLAATLTISALTQKNSLAVVGILLFSACFWAGALRAPMLGVFAKPRGVVVREFLRTTTVGWDEIDRIEMPATTPVILWRQSNGAEATLVLSALGGSRSPAAAVRRSGR</sequence>
<dbReference type="AlphaFoldDB" id="A0A239NX71"/>
<keyword evidence="4" id="KW-1185">Reference proteome</keyword>
<evidence type="ECO:0000256" key="1">
    <source>
        <dbReference type="SAM" id="Phobius"/>
    </source>
</evidence>
<organism evidence="3 4">
    <name type="scientific">Asanoa hainanensis</name>
    <dbReference type="NCBI Taxonomy" id="560556"/>
    <lineage>
        <taxon>Bacteria</taxon>
        <taxon>Bacillati</taxon>
        <taxon>Actinomycetota</taxon>
        <taxon>Actinomycetes</taxon>
        <taxon>Micromonosporales</taxon>
        <taxon>Micromonosporaceae</taxon>
        <taxon>Asanoa</taxon>
    </lineage>
</organism>
<keyword evidence="1" id="KW-1133">Transmembrane helix</keyword>